<protein>
    <recommendedName>
        <fullName evidence="3">Flagellar biosynthesis, cell-distal portion of basal-body rod</fullName>
    </recommendedName>
</protein>
<dbReference type="Gene3D" id="3.40.50.1110">
    <property type="entry name" value="SGNH hydrolase"/>
    <property type="match status" value="1"/>
</dbReference>
<evidence type="ECO:0000313" key="1">
    <source>
        <dbReference type="EMBL" id="MDP0965797.1"/>
    </source>
</evidence>
<accession>A0AAW8A396</accession>
<name>A0AAW8A396_KLEPN</name>
<gene>
    <name evidence="1" type="ORF">Q6294_01865</name>
</gene>
<dbReference type="EMBL" id="JAUUIA010000001">
    <property type="protein sequence ID" value="MDP0965797.1"/>
    <property type="molecule type" value="Genomic_DNA"/>
</dbReference>
<evidence type="ECO:0008006" key="3">
    <source>
        <dbReference type="Google" id="ProtNLM"/>
    </source>
</evidence>
<reference evidence="1" key="1">
    <citation type="submission" date="2023-07" db="EMBL/GenBank/DDBJ databases">
        <authorList>
            <person name="Peng Z."/>
        </authorList>
    </citation>
    <scope>NUCLEOTIDE SEQUENCE</scope>
    <source>
        <strain evidence="1">KP219</strain>
    </source>
</reference>
<comment type="caution">
    <text evidence="1">The sequence shown here is derived from an EMBL/GenBank/DDBJ whole genome shotgun (WGS) entry which is preliminary data.</text>
</comment>
<organism evidence="1 2">
    <name type="scientific">Klebsiella pneumoniae</name>
    <dbReference type="NCBI Taxonomy" id="573"/>
    <lineage>
        <taxon>Bacteria</taxon>
        <taxon>Pseudomonadati</taxon>
        <taxon>Pseudomonadota</taxon>
        <taxon>Gammaproteobacteria</taxon>
        <taxon>Enterobacterales</taxon>
        <taxon>Enterobacteriaceae</taxon>
        <taxon>Klebsiella/Raoultella group</taxon>
        <taxon>Klebsiella</taxon>
        <taxon>Klebsiella pneumoniae complex</taxon>
    </lineage>
</organism>
<dbReference type="SUPFAM" id="SSF52266">
    <property type="entry name" value="SGNH hydrolase"/>
    <property type="match status" value="1"/>
</dbReference>
<dbReference type="InterPro" id="IPR036514">
    <property type="entry name" value="SGNH_hydro_sf"/>
</dbReference>
<dbReference type="AlphaFoldDB" id="A0AAW8A396"/>
<evidence type="ECO:0000313" key="2">
    <source>
        <dbReference type="Proteomes" id="UP001244490"/>
    </source>
</evidence>
<proteinExistence type="predicted"/>
<dbReference type="GO" id="GO:0016788">
    <property type="term" value="F:hydrolase activity, acting on ester bonds"/>
    <property type="evidence" value="ECO:0007669"/>
    <property type="project" value="UniProtKB-ARBA"/>
</dbReference>
<dbReference type="RefSeq" id="WP_305201962.1">
    <property type="nucleotide sequence ID" value="NZ_JAUUIA010000001.1"/>
</dbReference>
<dbReference type="Proteomes" id="UP001244490">
    <property type="component" value="Unassembled WGS sequence"/>
</dbReference>
<sequence length="696" mass="75665">MAFDPPLGSTSPAVLLDNATRLDELINGPAATVPDRAGQPLDTWRQIVTMMLAAVTDAQNSITAIGLPFNTLSDAQAAVAAGKIPEGSVTWVRTTDSAALADEYKNINGVLTATGRRMPSQDAVDALSRQLLDSIVTGDVPGFWLALKDSAGWISWGVDDQGGFGSRSAYLGTDNILAGNIKILFTDDVGLRFQDPEGFYIDVLDNFGRYLLGDSGGGGSSSVDVVSIQDLKNKAYAAEVSRRVLTRLKFPTDAYNHFIMECQSLGMGFMSWPAVSKAPKYGNLMLGGSVRPASTSANAFTPLGVNAWQPLKAVVQSVAGGEILTDADQQALARAAVNDGESPVVAAVNGFRRHFLEAHCLNSDPSRLFVASTVGVSNQSIESLMDDTKYYNRVVECVTKAKALADAEGKSYSVTAIEFVQGEQNYELGTSKASYKTLLGQLRSKLFSTIRGITGQTTDPAWFMYQTGFTYTPNPATQPLNAVELWVGMAQYEFCQENENCFMIGPNYQLPDKGGHLMTNGSRWLGCYFAKVKDRVLNQRRPFKPLAPIGFKCIGADIFGSYYVDYPPLKFQSPFRGGARTAIANKGFRVFSNVQNDPAGIGEEVTVVSVEIAADTIVKISCETEPQGLIRVVYGMYAQYGQGMVTDSDPYVPDEVYEYDPQFTQWPEENIPELVGKPYPMENWSIAFSMTFTKDE</sequence>